<dbReference type="EMBL" id="JAHQCS010000057">
    <property type="protein sequence ID" value="MBU9711078.1"/>
    <property type="molecule type" value="Genomic_DNA"/>
</dbReference>
<keyword evidence="2" id="KW-1185">Reference proteome</keyword>
<comment type="caution">
    <text evidence="1">The sequence shown here is derived from an EMBL/GenBank/DDBJ whole genome shotgun (WGS) entry which is preliminary data.</text>
</comment>
<protein>
    <submittedName>
        <fullName evidence="1">Uncharacterized protein</fullName>
    </submittedName>
</protein>
<reference evidence="1 2" key="1">
    <citation type="submission" date="2021-06" db="EMBL/GenBank/DDBJ databases">
        <title>Bacillus sp. RD4P76, an endophyte from a halophyte.</title>
        <authorList>
            <person name="Sun J.-Q."/>
        </authorList>
    </citation>
    <scope>NUCLEOTIDE SEQUENCE [LARGE SCALE GENOMIC DNA]</scope>
    <source>
        <strain evidence="1 2">CGMCC 1.15917</strain>
    </source>
</reference>
<name>A0ABS6JC52_9BACI</name>
<sequence>MNRCCCHSEKMERAAELWEELMGLVEEVTEVVLNDINFKKEWHVPRNLIMKSQVIDRKPKYICARNRL</sequence>
<dbReference type="Proteomes" id="UP000784880">
    <property type="component" value="Unassembled WGS sequence"/>
</dbReference>
<evidence type="ECO:0000313" key="2">
    <source>
        <dbReference type="Proteomes" id="UP000784880"/>
    </source>
</evidence>
<evidence type="ECO:0000313" key="1">
    <source>
        <dbReference type="EMBL" id="MBU9711078.1"/>
    </source>
</evidence>
<dbReference type="RefSeq" id="WP_217064969.1">
    <property type="nucleotide sequence ID" value="NZ_JAHQCS010000057.1"/>
</dbReference>
<organism evidence="1 2">
    <name type="scientific">Evansella tamaricis</name>
    <dbReference type="NCBI Taxonomy" id="2069301"/>
    <lineage>
        <taxon>Bacteria</taxon>
        <taxon>Bacillati</taxon>
        <taxon>Bacillota</taxon>
        <taxon>Bacilli</taxon>
        <taxon>Bacillales</taxon>
        <taxon>Bacillaceae</taxon>
        <taxon>Evansella</taxon>
    </lineage>
</organism>
<proteinExistence type="predicted"/>
<accession>A0ABS6JC52</accession>
<gene>
    <name evidence="1" type="ORF">KS419_04915</name>
</gene>